<comment type="caution">
    <text evidence="3">The sequence shown here is derived from an EMBL/GenBank/DDBJ whole genome shotgun (WGS) entry which is preliminary data.</text>
</comment>
<reference evidence="3 4" key="1">
    <citation type="submission" date="2022-08" db="EMBL/GenBank/DDBJ databases">
        <title>Reclassification of Massilia species as members of the genera Telluria, Duganella, Pseudoduganella, Mokoshia gen. nov. and Zemynaea gen. nov. using orthogonal and non-orthogonal genome-based approaches.</title>
        <authorList>
            <person name="Bowman J.P."/>
        </authorList>
    </citation>
    <scope>NUCLEOTIDE SEQUENCE [LARGE SCALE GENOMIC DNA]</scope>
    <source>
        <strain evidence="3 4">JCM 31316</strain>
    </source>
</reference>
<sequence length="170" mass="18509">MKRFLIALGMLAAFGGALAAEQATPSGRGAVVTPTRNVLIFTKLENEWQDAIRRHDAQAIRRYVTDDFEIRASPTPGVPTALADALDQWGRAPATQSSIGQMAVHEYGDLMLVSFKWTLADGPSYFVVDAWKRVGTEWKATVRYAAPVDENAPLVPGVVTPSAQSVRKKP</sequence>
<gene>
    <name evidence="3" type="ORF">NX784_18005</name>
</gene>
<name>A0ABT1ZU88_9BURK</name>
<dbReference type="Proteomes" id="UP001204151">
    <property type="component" value="Unassembled WGS sequence"/>
</dbReference>
<accession>A0ABT1ZU88</accession>
<dbReference type="SUPFAM" id="SSF54427">
    <property type="entry name" value="NTF2-like"/>
    <property type="match status" value="1"/>
</dbReference>
<feature type="signal peptide" evidence="1">
    <location>
        <begin position="1"/>
        <end position="19"/>
    </location>
</feature>
<evidence type="ECO:0000259" key="2">
    <source>
        <dbReference type="Pfam" id="PF14534"/>
    </source>
</evidence>
<dbReference type="InterPro" id="IPR032710">
    <property type="entry name" value="NTF2-like_dom_sf"/>
</dbReference>
<protein>
    <submittedName>
        <fullName evidence="3">Nuclear transport factor 2 family protein</fullName>
    </submittedName>
</protein>
<keyword evidence="4" id="KW-1185">Reference proteome</keyword>
<proteinExistence type="predicted"/>
<evidence type="ECO:0000313" key="3">
    <source>
        <dbReference type="EMBL" id="MCS0583488.1"/>
    </source>
</evidence>
<keyword evidence="1" id="KW-0732">Signal</keyword>
<dbReference type="Pfam" id="PF14534">
    <property type="entry name" value="DUF4440"/>
    <property type="match status" value="1"/>
</dbReference>
<dbReference type="InterPro" id="IPR027843">
    <property type="entry name" value="DUF4440"/>
</dbReference>
<evidence type="ECO:0000256" key="1">
    <source>
        <dbReference type="SAM" id="SignalP"/>
    </source>
</evidence>
<dbReference type="EMBL" id="JANUGW010000013">
    <property type="protein sequence ID" value="MCS0583488.1"/>
    <property type="molecule type" value="Genomic_DNA"/>
</dbReference>
<organism evidence="3 4">
    <name type="scientific">Massilia pinisoli</name>
    <dbReference type="NCBI Taxonomy" id="1772194"/>
    <lineage>
        <taxon>Bacteria</taxon>
        <taxon>Pseudomonadati</taxon>
        <taxon>Pseudomonadota</taxon>
        <taxon>Betaproteobacteria</taxon>
        <taxon>Burkholderiales</taxon>
        <taxon>Oxalobacteraceae</taxon>
        <taxon>Telluria group</taxon>
        <taxon>Massilia</taxon>
    </lineage>
</organism>
<dbReference type="Gene3D" id="3.10.450.50">
    <property type="match status" value="1"/>
</dbReference>
<evidence type="ECO:0000313" key="4">
    <source>
        <dbReference type="Proteomes" id="UP001204151"/>
    </source>
</evidence>
<feature type="domain" description="DUF4440" evidence="2">
    <location>
        <begin position="43"/>
        <end position="139"/>
    </location>
</feature>
<feature type="chain" id="PRO_5047332804" evidence="1">
    <location>
        <begin position="20"/>
        <end position="170"/>
    </location>
</feature>
<dbReference type="RefSeq" id="WP_258818068.1">
    <property type="nucleotide sequence ID" value="NZ_JANUGW010000013.1"/>
</dbReference>